<feature type="transmembrane region" description="Helical" evidence="6">
    <location>
        <begin position="328"/>
        <end position="346"/>
    </location>
</feature>
<dbReference type="GO" id="GO:0016020">
    <property type="term" value="C:membrane"/>
    <property type="evidence" value="ECO:0007669"/>
    <property type="project" value="UniProtKB-SubCell"/>
</dbReference>
<evidence type="ECO:0000256" key="2">
    <source>
        <dbReference type="ARBA" id="ARBA00022692"/>
    </source>
</evidence>
<feature type="transmembrane region" description="Helical" evidence="6">
    <location>
        <begin position="203"/>
        <end position="220"/>
    </location>
</feature>
<feature type="transmembrane region" description="Helical" evidence="6">
    <location>
        <begin position="100"/>
        <end position="118"/>
    </location>
</feature>
<evidence type="ECO:0000256" key="5">
    <source>
        <dbReference type="SAM" id="MobiDB-lite"/>
    </source>
</evidence>
<evidence type="ECO:0008006" key="9">
    <source>
        <dbReference type="Google" id="ProtNLM"/>
    </source>
</evidence>
<dbReference type="Proteomes" id="UP001642260">
    <property type="component" value="Unassembled WGS sequence"/>
</dbReference>
<keyword evidence="2 6" id="KW-0812">Transmembrane</keyword>
<sequence>MRNPVLPVSDPPLSGENDSDGKGVDDRLFKGSAMTKRGAYAALSYMACAVMLVLFNKAALSSYQFPCVNVITLFQVYMQLHKQRLILLLQTMKNITFTRLFSFCFPQMVSSTFFLYSLRRKKIISFTAADSFSGSGTVSAFVPLKTLFHTLPLSIAYLLYMLASMASVRGVNVPMYTTLRRTTVAFTMVIEYMLTGQKYTRSIIGSVGVIIFGAFFAGARDLSFDFYGYGVVFLANITTAVYLATIARIGKSSGLSSFGLMWCNGIICGPILMIWTFMSGDLEKTISFPFLFSPGFMVVLLCSCVLAFFLNYCIFLNTTLNSALTQTICGNMKDLFTVGIGWMVFGGLPFDLMNVIGQLLGFLGSGLYAYYKIIGK</sequence>
<dbReference type="AlphaFoldDB" id="A0ABC8J5S9"/>
<reference evidence="7 8" key="1">
    <citation type="submission" date="2022-03" db="EMBL/GenBank/DDBJ databases">
        <authorList>
            <person name="Macdonald S."/>
            <person name="Ahmed S."/>
            <person name="Newling K."/>
        </authorList>
    </citation>
    <scope>NUCLEOTIDE SEQUENCE [LARGE SCALE GENOMIC DNA]</scope>
</reference>
<feature type="transmembrane region" description="Helical" evidence="6">
    <location>
        <begin position="226"/>
        <end position="246"/>
    </location>
</feature>
<evidence type="ECO:0000256" key="1">
    <source>
        <dbReference type="ARBA" id="ARBA00004141"/>
    </source>
</evidence>
<feature type="region of interest" description="Disordered" evidence="5">
    <location>
        <begin position="1"/>
        <end position="24"/>
    </location>
</feature>
<comment type="subcellular location">
    <subcellularLocation>
        <location evidence="1">Membrane</location>
        <topology evidence="1">Multi-pass membrane protein</topology>
    </subcellularLocation>
</comment>
<evidence type="ECO:0000256" key="4">
    <source>
        <dbReference type="ARBA" id="ARBA00023136"/>
    </source>
</evidence>
<dbReference type="InterPro" id="IPR050186">
    <property type="entry name" value="TPT_transporter"/>
</dbReference>
<name>A0ABC8J5S9_ERUVS</name>
<evidence type="ECO:0000313" key="8">
    <source>
        <dbReference type="Proteomes" id="UP001642260"/>
    </source>
</evidence>
<feature type="transmembrane region" description="Helical" evidence="6">
    <location>
        <begin position="38"/>
        <end position="55"/>
    </location>
</feature>
<gene>
    <name evidence="7" type="ORF">ERUC_LOCUS4071</name>
</gene>
<keyword evidence="3 6" id="KW-1133">Transmembrane helix</keyword>
<organism evidence="7 8">
    <name type="scientific">Eruca vesicaria subsp. sativa</name>
    <name type="common">Garden rocket</name>
    <name type="synonym">Eruca sativa</name>
    <dbReference type="NCBI Taxonomy" id="29727"/>
    <lineage>
        <taxon>Eukaryota</taxon>
        <taxon>Viridiplantae</taxon>
        <taxon>Streptophyta</taxon>
        <taxon>Embryophyta</taxon>
        <taxon>Tracheophyta</taxon>
        <taxon>Spermatophyta</taxon>
        <taxon>Magnoliopsida</taxon>
        <taxon>eudicotyledons</taxon>
        <taxon>Gunneridae</taxon>
        <taxon>Pentapetalae</taxon>
        <taxon>rosids</taxon>
        <taxon>malvids</taxon>
        <taxon>Brassicales</taxon>
        <taxon>Brassicaceae</taxon>
        <taxon>Brassiceae</taxon>
        <taxon>Eruca</taxon>
    </lineage>
</organism>
<evidence type="ECO:0000256" key="6">
    <source>
        <dbReference type="SAM" id="Phobius"/>
    </source>
</evidence>
<proteinExistence type="predicted"/>
<accession>A0ABC8J5S9</accession>
<keyword evidence="8" id="KW-1185">Reference proteome</keyword>
<evidence type="ECO:0000313" key="7">
    <source>
        <dbReference type="EMBL" id="CAH8305944.1"/>
    </source>
</evidence>
<evidence type="ECO:0000256" key="3">
    <source>
        <dbReference type="ARBA" id="ARBA00022989"/>
    </source>
</evidence>
<keyword evidence="4 6" id="KW-0472">Membrane</keyword>
<feature type="transmembrane region" description="Helical" evidence="6">
    <location>
        <begin position="290"/>
        <end position="316"/>
    </location>
</feature>
<dbReference type="PANTHER" id="PTHR11132">
    <property type="entry name" value="SOLUTE CARRIER FAMILY 35"/>
    <property type="match status" value="1"/>
</dbReference>
<feature type="transmembrane region" description="Helical" evidence="6">
    <location>
        <begin position="258"/>
        <end position="278"/>
    </location>
</feature>
<comment type="caution">
    <text evidence="7">The sequence shown here is derived from an EMBL/GenBank/DDBJ whole genome shotgun (WGS) entry which is preliminary data.</text>
</comment>
<dbReference type="EMBL" id="CAKOAT010062821">
    <property type="protein sequence ID" value="CAH8305944.1"/>
    <property type="molecule type" value="Genomic_DNA"/>
</dbReference>
<protein>
    <recommendedName>
        <fullName evidence="9">Sugar phosphate transporter domain-containing protein</fullName>
    </recommendedName>
</protein>